<organism evidence="1 2">
    <name type="scientific">Phytoactinopolyspora halotolerans</name>
    <dbReference type="NCBI Taxonomy" id="1981512"/>
    <lineage>
        <taxon>Bacteria</taxon>
        <taxon>Bacillati</taxon>
        <taxon>Actinomycetota</taxon>
        <taxon>Actinomycetes</taxon>
        <taxon>Jiangellales</taxon>
        <taxon>Jiangellaceae</taxon>
        <taxon>Phytoactinopolyspora</taxon>
    </lineage>
</organism>
<reference evidence="1 2" key="1">
    <citation type="submission" date="2020-02" db="EMBL/GenBank/DDBJ databases">
        <authorList>
            <person name="Li X.-J."/>
            <person name="Han X.-M."/>
        </authorList>
    </citation>
    <scope>NUCLEOTIDE SEQUENCE [LARGE SCALE GENOMIC DNA]</scope>
    <source>
        <strain evidence="1 2">CCTCC AB 2017055</strain>
    </source>
</reference>
<protein>
    <recommendedName>
        <fullName evidence="3">CoA transferase</fullName>
    </recommendedName>
</protein>
<dbReference type="PANTHER" id="PTHR48228">
    <property type="entry name" value="SUCCINYL-COA--D-CITRAMALATE COA-TRANSFERASE"/>
    <property type="match status" value="1"/>
</dbReference>
<dbReference type="GO" id="GO:0003824">
    <property type="term" value="F:catalytic activity"/>
    <property type="evidence" value="ECO:0007669"/>
    <property type="project" value="InterPro"/>
</dbReference>
<evidence type="ECO:0008006" key="3">
    <source>
        <dbReference type="Google" id="ProtNLM"/>
    </source>
</evidence>
<comment type="caution">
    <text evidence="1">The sequence shown here is derived from an EMBL/GenBank/DDBJ whole genome shotgun (WGS) entry which is preliminary data.</text>
</comment>
<evidence type="ECO:0000313" key="1">
    <source>
        <dbReference type="EMBL" id="NEE03565.1"/>
    </source>
</evidence>
<dbReference type="Gene3D" id="3.40.50.10540">
    <property type="entry name" value="Crotonobetainyl-coa:carnitine coa-transferase, domain 1"/>
    <property type="match status" value="1"/>
</dbReference>
<dbReference type="EMBL" id="JAAGOA010000023">
    <property type="protein sequence ID" value="NEE03565.1"/>
    <property type="molecule type" value="Genomic_DNA"/>
</dbReference>
<dbReference type="InterPro" id="IPR050509">
    <property type="entry name" value="CoA-transferase_III"/>
</dbReference>
<name>A0A6L9SDT9_9ACTN</name>
<dbReference type="SUPFAM" id="SSF89796">
    <property type="entry name" value="CoA-transferase family III (CaiB/BaiF)"/>
    <property type="match status" value="2"/>
</dbReference>
<dbReference type="Pfam" id="PF02515">
    <property type="entry name" value="CoA_transf_3"/>
    <property type="match status" value="1"/>
</dbReference>
<dbReference type="InterPro" id="IPR023606">
    <property type="entry name" value="CoA-Trfase_III_dom_1_sf"/>
</dbReference>
<dbReference type="AlphaFoldDB" id="A0A6L9SDT9"/>
<dbReference type="PANTHER" id="PTHR48228:SF4">
    <property type="entry name" value="BLR3030 PROTEIN"/>
    <property type="match status" value="1"/>
</dbReference>
<dbReference type="Proteomes" id="UP000475214">
    <property type="component" value="Unassembled WGS sequence"/>
</dbReference>
<gene>
    <name evidence="1" type="ORF">G1H10_25700</name>
</gene>
<keyword evidence="2" id="KW-1185">Reference proteome</keyword>
<sequence>MLAAVGTSTLAASVLDASRSGQDPLPVELDAEHVAVAACSERYARQEGVDAPELFAPLSRFWRTADGWLRLHANYAWHRRRALRVLECGEDATDVAHAISRWPGEELEDALFAAGALGTVVRDPADWAAHPQGQAVVRAPLVRCDPGPGPGRPVGAGRLASSVRVLDLTRVIAGPVATRTLAAWGADVLRVDSPHLPEIPVQAVDMLPGKRSTLLDLVEPDGRRRLEELLAAADVVVQGYRPGALARFGLLPQALVERHPHLTVVTLSAWGPDGPWAERRGFDSLVQCATGISVVEGDQGRPGALPAQVLDHATGYLAAAAAMLSLAGVERGRPPQVMSLSLARTARWLMEAAVPVIREDNDQVDPDPYYVTLRGADRPVRVIRPPGRVDGSEPTWTVTTEFGSDRPSFG</sequence>
<evidence type="ECO:0000313" key="2">
    <source>
        <dbReference type="Proteomes" id="UP000475214"/>
    </source>
</evidence>
<dbReference type="InterPro" id="IPR003673">
    <property type="entry name" value="CoA-Trfase_fam_III"/>
</dbReference>
<accession>A0A6L9SDT9</accession>
<proteinExistence type="predicted"/>